<evidence type="ECO:0000313" key="5">
    <source>
        <dbReference type="EMBL" id="CAB4029023.1"/>
    </source>
</evidence>
<dbReference type="InterPro" id="IPR048366">
    <property type="entry name" value="TNP-like_GBD"/>
</dbReference>
<feature type="domain" description="Transposable element P transposase-like RNase H" evidence="3">
    <location>
        <begin position="567"/>
        <end position="698"/>
    </location>
</feature>
<dbReference type="InterPro" id="IPR048365">
    <property type="entry name" value="TNP-like_RNaseH_N"/>
</dbReference>
<organism evidence="5 6">
    <name type="scientific">Paramuricea clavata</name>
    <name type="common">Red gorgonian</name>
    <name type="synonym">Violescent sea-whip</name>
    <dbReference type="NCBI Taxonomy" id="317549"/>
    <lineage>
        <taxon>Eukaryota</taxon>
        <taxon>Metazoa</taxon>
        <taxon>Cnidaria</taxon>
        <taxon>Anthozoa</taxon>
        <taxon>Octocorallia</taxon>
        <taxon>Malacalcyonacea</taxon>
        <taxon>Plexauridae</taxon>
        <taxon>Paramuricea</taxon>
    </lineage>
</organism>
<feature type="compositionally biased region" description="Polar residues" evidence="1">
    <location>
        <begin position="407"/>
        <end position="465"/>
    </location>
</feature>
<name>A0A6S7KLB9_PARCT</name>
<evidence type="ECO:0000313" key="6">
    <source>
        <dbReference type="Proteomes" id="UP001152795"/>
    </source>
</evidence>
<comment type="caution">
    <text evidence="5">The sequence shown here is derived from an EMBL/GenBank/DDBJ whole genome shotgun (WGS) entry which is preliminary data.</text>
</comment>
<feature type="compositionally biased region" description="Basic and acidic residues" evidence="1">
    <location>
        <begin position="15"/>
        <end position="25"/>
    </location>
</feature>
<feature type="region of interest" description="Disordered" evidence="1">
    <location>
        <begin position="407"/>
        <end position="468"/>
    </location>
</feature>
<dbReference type="EMBL" id="CACRXK020015888">
    <property type="protein sequence ID" value="CAB4029023.1"/>
    <property type="molecule type" value="Genomic_DNA"/>
</dbReference>
<keyword evidence="6" id="KW-1185">Reference proteome</keyword>
<feature type="region of interest" description="Disordered" evidence="1">
    <location>
        <begin position="1"/>
        <end position="25"/>
    </location>
</feature>
<protein>
    <submittedName>
        <fullName evidence="5">Transposable element P transposase</fullName>
    </submittedName>
</protein>
<dbReference type="InterPro" id="IPR021896">
    <property type="entry name" value="THAP9-like_HTH"/>
</dbReference>
<evidence type="ECO:0000256" key="1">
    <source>
        <dbReference type="SAM" id="MobiDB-lite"/>
    </source>
</evidence>
<evidence type="ECO:0000259" key="2">
    <source>
        <dbReference type="Pfam" id="PF12017"/>
    </source>
</evidence>
<feature type="compositionally biased region" description="Polar residues" evidence="1">
    <location>
        <begin position="1"/>
        <end position="14"/>
    </location>
</feature>
<proteinExistence type="predicted"/>
<evidence type="ECO:0000259" key="3">
    <source>
        <dbReference type="Pfam" id="PF21787"/>
    </source>
</evidence>
<dbReference type="Proteomes" id="UP001152795">
    <property type="component" value="Unassembled WGS sequence"/>
</dbReference>
<gene>
    <name evidence="5" type="ORF">PACLA_8A042004</name>
</gene>
<reference evidence="5" key="1">
    <citation type="submission" date="2020-04" db="EMBL/GenBank/DDBJ databases">
        <authorList>
            <person name="Alioto T."/>
            <person name="Alioto T."/>
            <person name="Gomez Garrido J."/>
        </authorList>
    </citation>
    <scope>NUCLEOTIDE SEQUENCE</scope>
    <source>
        <strain evidence="5">A484AB</strain>
    </source>
</reference>
<dbReference type="Pfam" id="PF21788">
    <property type="entry name" value="TNP-like_GBD"/>
    <property type="match status" value="1"/>
</dbReference>
<dbReference type="OrthoDB" id="7107965at2759"/>
<dbReference type="AlphaFoldDB" id="A0A6S7KLB9"/>
<feature type="domain" description="Transposable element P transposase-like GTP-binding insertion" evidence="4">
    <location>
        <begin position="721"/>
        <end position="832"/>
    </location>
</feature>
<sequence length="868" mass="94623">MVTGSETGSKTWQNTRHELAPPEDSGKFKCRVNNLNFLQNKTKRFALKQWKLWEKKTKEGNCGKGQLGDPHQIALAIKFQTQLYLFSVSQTTTIGIKRKRFPDETSDCVRPSKSIPEYSAEAHVTLSPFSLKGQTAQSGSGSDLGSMHQQITMNEGQTAQSGTGSDLGSMHQQITMNEGQTAQSGSGSDLGSMYQQITMNEGQTAQSGSGSDLGSMRQQITMNEGQTAQSGSGSDLGSMHQQITMNEGQTAQSGSGSDLGSMYQQITMNEGQTAQSGTGSYLGSMHQQITMNEGQTAQSGSGSDLGSMRQQITMNEGQTAQSGTGSDLGSMHQQITMNEGQTAQSGSGSDLGSMHQQITMNEGQTAQSGSGSDLGSMYQQITMNEGQTAQSGSGSDLGSMRQQITMNEGQTAQSGSGSDLGSMHQQITMNEEQPSSHSLHSQTSAQSSINSPRKTKLQKTINRQKTQIHRLRKRLNAKKQSKMSTKEAIQTIGTILPAPLVKFIESQIDLHTKSSKHGRRYSNETKAFGLTLFHLSGKAYKIVSKLFCLPSKSSLLKWVSKLPNCAGLTQPAVEVISTKVKTMDAKGKLCIISFDEISLKSNLAYQSNTDELIGLEDYGEGDKTNCLATSAIVFMARGVVHNWKQPLAYFLVNEACSSFKVKEKLIEIIDLVENIGLHVEAVVSDIGSNFQKFVREMGITPENPWFLHNGRKIVYLFDTPHIIKAIRNNLIKYDFHFDGKVASWKDFEALYNIDSKNSIRCCPKLTSNHLYPNGFQKMKVKFATQVLSHTVSSAMLMATSGGLLPPSAVGTAELIAQLDTIFDCLNSTSFESPKIYNHPLSSQSHHFKFMADMCSLVGRLKVTEPATR</sequence>
<dbReference type="Pfam" id="PF21787">
    <property type="entry name" value="TNP-like_RNaseH_N"/>
    <property type="match status" value="1"/>
</dbReference>
<accession>A0A6S7KLB9</accession>
<evidence type="ECO:0000259" key="4">
    <source>
        <dbReference type="Pfam" id="PF21788"/>
    </source>
</evidence>
<dbReference type="Pfam" id="PF12017">
    <property type="entry name" value="Tnp_P_element"/>
    <property type="match status" value="1"/>
</dbReference>
<feature type="domain" description="THAP9-like helix-turn-helix" evidence="2">
    <location>
        <begin position="506"/>
        <end position="558"/>
    </location>
</feature>